<dbReference type="AlphaFoldDB" id="A0A226DCE1"/>
<evidence type="ECO:0000313" key="2">
    <source>
        <dbReference type="EMBL" id="OXA42494.1"/>
    </source>
</evidence>
<dbReference type="EMBL" id="LNIX01000026">
    <property type="protein sequence ID" value="OXA42494.1"/>
    <property type="molecule type" value="Genomic_DNA"/>
</dbReference>
<name>A0A226DCE1_FOLCA</name>
<sequence>MHHTHYQNQLSLRDLSLVSTTVFMPKYESVKPDVFMEATQVPALNVLKGRVSPCRLSFIFLRAETKNTIRSFRSHVDHWIEIASNYYLFFVETDRVFKRFNPNYFIPHTSAVITLVINEEQLPELANIDEVVQCEKTVFVGKSSLIKLEYEFLSKKYPDIKFFISTQTVLSYPTGILLQHDWGSRPVGNTFKRLNEAGILIMTKKQELSTKNINRTAAIFMKKSKDYKPTNIATLKVTLPTVFILVGGLICVTIPVFAIECRRSISRGTKSILRVILFRHYRKSKRMAARNIMSIAVAVCDTGKSN</sequence>
<organism evidence="2 3">
    <name type="scientific">Folsomia candida</name>
    <name type="common">Springtail</name>
    <dbReference type="NCBI Taxonomy" id="158441"/>
    <lineage>
        <taxon>Eukaryota</taxon>
        <taxon>Metazoa</taxon>
        <taxon>Ecdysozoa</taxon>
        <taxon>Arthropoda</taxon>
        <taxon>Hexapoda</taxon>
        <taxon>Collembola</taxon>
        <taxon>Entomobryomorpha</taxon>
        <taxon>Isotomoidea</taxon>
        <taxon>Isotomidae</taxon>
        <taxon>Proisotominae</taxon>
        <taxon>Folsomia</taxon>
    </lineage>
</organism>
<keyword evidence="3" id="KW-1185">Reference proteome</keyword>
<feature type="transmembrane region" description="Helical" evidence="1">
    <location>
        <begin position="237"/>
        <end position="259"/>
    </location>
</feature>
<keyword evidence="1" id="KW-1133">Transmembrane helix</keyword>
<proteinExistence type="predicted"/>
<protein>
    <submittedName>
        <fullName evidence="2">Lipid-A-disaccharide synthase</fullName>
    </submittedName>
</protein>
<reference evidence="2 3" key="1">
    <citation type="submission" date="2015-12" db="EMBL/GenBank/DDBJ databases">
        <title>The genome of Folsomia candida.</title>
        <authorList>
            <person name="Faddeeva A."/>
            <person name="Derks M.F."/>
            <person name="Anvar Y."/>
            <person name="Smit S."/>
            <person name="Van Straalen N."/>
            <person name="Roelofs D."/>
        </authorList>
    </citation>
    <scope>NUCLEOTIDE SEQUENCE [LARGE SCALE GENOMIC DNA]</scope>
    <source>
        <strain evidence="2 3">VU population</strain>
        <tissue evidence="2">Whole body</tissue>
    </source>
</reference>
<comment type="caution">
    <text evidence="2">The sequence shown here is derived from an EMBL/GenBank/DDBJ whole genome shotgun (WGS) entry which is preliminary data.</text>
</comment>
<keyword evidence="1" id="KW-0812">Transmembrane</keyword>
<evidence type="ECO:0000313" key="3">
    <source>
        <dbReference type="Proteomes" id="UP000198287"/>
    </source>
</evidence>
<keyword evidence="1" id="KW-0472">Membrane</keyword>
<evidence type="ECO:0000256" key="1">
    <source>
        <dbReference type="SAM" id="Phobius"/>
    </source>
</evidence>
<dbReference type="Proteomes" id="UP000198287">
    <property type="component" value="Unassembled WGS sequence"/>
</dbReference>
<accession>A0A226DCE1</accession>
<gene>
    <name evidence="2" type="ORF">Fcan01_22818</name>
</gene>